<reference evidence="2" key="1">
    <citation type="submission" date="2020-06" db="EMBL/GenBank/DDBJ databases">
        <authorList>
            <person name="Li T."/>
            <person name="Hu X."/>
            <person name="Zhang T."/>
            <person name="Song X."/>
            <person name="Zhang H."/>
            <person name="Dai N."/>
            <person name="Sheng W."/>
            <person name="Hou X."/>
            <person name="Wei L."/>
        </authorList>
    </citation>
    <scope>NUCLEOTIDE SEQUENCE</scope>
    <source>
        <strain evidence="2">KEN1</strain>
        <tissue evidence="2">Leaf</tissue>
    </source>
</reference>
<dbReference type="GO" id="GO:0003676">
    <property type="term" value="F:nucleic acid binding"/>
    <property type="evidence" value="ECO:0007669"/>
    <property type="project" value="InterPro"/>
</dbReference>
<proteinExistence type="predicted"/>
<organism evidence="2">
    <name type="scientific">Sesamum latifolium</name>
    <dbReference type="NCBI Taxonomy" id="2727402"/>
    <lineage>
        <taxon>Eukaryota</taxon>
        <taxon>Viridiplantae</taxon>
        <taxon>Streptophyta</taxon>
        <taxon>Embryophyta</taxon>
        <taxon>Tracheophyta</taxon>
        <taxon>Spermatophyta</taxon>
        <taxon>Magnoliopsida</taxon>
        <taxon>eudicotyledons</taxon>
        <taxon>Gunneridae</taxon>
        <taxon>Pentapetalae</taxon>
        <taxon>asterids</taxon>
        <taxon>lamiids</taxon>
        <taxon>Lamiales</taxon>
        <taxon>Pedaliaceae</taxon>
        <taxon>Sesamum</taxon>
    </lineage>
</organism>
<dbReference type="Gene3D" id="3.30.420.10">
    <property type="entry name" value="Ribonuclease H-like superfamily/Ribonuclease H"/>
    <property type="match status" value="1"/>
</dbReference>
<protein>
    <recommendedName>
        <fullName evidence="1">Integrase zinc-binding domain-containing protein</fullName>
    </recommendedName>
</protein>
<feature type="domain" description="Integrase zinc-binding" evidence="1">
    <location>
        <begin position="38"/>
        <end position="91"/>
    </location>
</feature>
<dbReference type="PANTHER" id="PTHR47266">
    <property type="entry name" value="ENDONUCLEASE-RELATED"/>
    <property type="match status" value="1"/>
</dbReference>
<accession>A0AAW2WRK7</accession>
<dbReference type="Gene3D" id="1.10.340.70">
    <property type="match status" value="1"/>
</dbReference>
<name>A0AAW2WRK7_9LAMI</name>
<dbReference type="InterPro" id="IPR012337">
    <property type="entry name" value="RNaseH-like_sf"/>
</dbReference>
<evidence type="ECO:0000259" key="1">
    <source>
        <dbReference type="Pfam" id="PF17921"/>
    </source>
</evidence>
<dbReference type="InterPro" id="IPR052160">
    <property type="entry name" value="Gypsy_RT_Integrase-like"/>
</dbReference>
<reference evidence="2" key="2">
    <citation type="journal article" date="2024" name="Plant">
        <title>Genomic evolution and insights into agronomic trait innovations of Sesamum species.</title>
        <authorList>
            <person name="Miao H."/>
            <person name="Wang L."/>
            <person name="Qu L."/>
            <person name="Liu H."/>
            <person name="Sun Y."/>
            <person name="Le M."/>
            <person name="Wang Q."/>
            <person name="Wei S."/>
            <person name="Zheng Y."/>
            <person name="Lin W."/>
            <person name="Duan Y."/>
            <person name="Cao H."/>
            <person name="Xiong S."/>
            <person name="Wang X."/>
            <person name="Wei L."/>
            <person name="Li C."/>
            <person name="Ma Q."/>
            <person name="Ju M."/>
            <person name="Zhao R."/>
            <person name="Li G."/>
            <person name="Mu C."/>
            <person name="Tian Q."/>
            <person name="Mei H."/>
            <person name="Zhang T."/>
            <person name="Gao T."/>
            <person name="Zhang H."/>
        </authorList>
    </citation>
    <scope>NUCLEOTIDE SEQUENCE</scope>
    <source>
        <strain evidence="2">KEN1</strain>
    </source>
</reference>
<dbReference type="SUPFAM" id="SSF53098">
    <property type="entry name" value="Ribonuclease H-like"/>
    <property type="match status" value="1"/>
</dbReference>
<dbReference type="EMBL" id="JACGWN010000007">
    <property type="protein sequence ID" value="KAL0444492.1"/>
    <property type="molecule type" value="Genomic_DNA"/>
</dbReference>
<gene>
    <name evidence="2" type="ORF">Slati_2171900</name>
</gene>
<dbReference type="InterPro" id="IPR036397">
    <property type="entry name" value="RNaseH_sf"/>
</dbReference>
<sequence>MKSCQTQNTSRPLLGASRHPLQEVLYAPLAKMPVYRRRSPCLQEIHSGCCGAHTGMRTLANKVLRAGYFWPIMKQDAKHLVSRCERCQKHSPLIHQPAEPLTIMLSPCPFTHWGIDIVGSFPIASDQRKFLLVAIDYFTKCVEPEPLACITEGEVMKFI</sequence>
<comment type="caution">
    <text evidence="2">The sequence shown here is derived from an EMBL/GenBank/DDBJ whole genome shotgun (WGS) entry which is preliminary data.</text>
</comment>
<dbReference type="AlphaFoldDB" id="A0AAW2WRK7"/>
<dbReference type="Pfam" id="PF17921">
    <property type="entry name" value="Integrase_H2C2"/>
    <property type="match status" value="1"/>
</dbReference>
<evidence type="ECO:0000313" key="2">
    <source>
        <dbReference type="EMBL" id="KAL0444492.1"/>
    </source>
</evidence>
<dbReference type="InterPro" id="IPR041588">
    <property type="entry name" value="Integrase_H2C2"/>
</dbReference>